<sequence>MEYRAVPALVITCLVATSLLLGGVTHTASADSEYDITIDGSVDTPTREIALEGATYEVSAIGKAAIGSSVNVNVQAPAPDQEYHVYLYNADRQIIDQNRGNGSGTATFDLSGLSAGTYVFAVQERGATQVLHPLVIEGYDTSIQAPESASIGENLTVEVTTQQLQSDVAKDSIEVVIANDNQQIRSTSTGTSGTQDISINTENLNTGSYEVYANVRGQNVVFDQKEILGISNGHSVELEAAETSTPSSGDGSSGGGGGGGGSEASATPTATEAVETPESTETTPTDVSSPSHTETDSAPSTDTNSPSNTATDANDESDTTTSSVDTPHDETTEAVTPNEVSTSTPDTNTSIPGFSFITVGVLLVLTTIFLKSSRSR</sequence>
<evidence type="ECO:0000313" key="3">
    <source>
        <dbReference type="EMBL" id="SDY75315.1"/>
    </source>
</evidence>
<feature type="compositionally biased region" description="Polar residues" evidence="1">
    <location>
        <begin position="333"/>
        <end position="352"/>
    </location>
</feature>
<keyword evidence="2" id="KW-1133">Transmembrane helix</keyword>
<evidence type="ECO:0000256" key="1">
    <source>
        <dbReference type="SAM" id="MobiDB-lite"/>
    </source>
</evidence>
<keyword evidence="2" id="KW-0472">Membrane</keyword>
<feature type="region of interest" description="Disordered" evidence="1">
    <location>
        <begin position="239"/>
        <end position="353"/>
    </location>
</feature>
<dbReference type="RefSeq" id="WP_143114460.1">
    <property type="nucleotide sequence ID" value="NZ_FNPC01000009.1"/>
</dbReference>
<dbReference type="Proteomes" id="UP000199079">
    <property type="component" value="Unassembled WGS sequence"/>
</dbReference>
<evidence type="ECO:0000256" key="2">
    <source>
        <dbReference type="SAM" id="Phobius"/>
    </source>
</evidence>
<proteinExistence type="predicted"/>
<feature type="compositionally biased region" description="Low complexity" evidence="1">
    <location>
        <begin position="263"/>
        <end position="291"/>
    </location>
</feature>
<reference evidence="4" key="1">
    <citation type="submission" date="2016-10" db="EMBL/GenBank/DDBJ databases">
        <authorList>
            <person name="Varghese N."/>
            <person name="Submissions S."/>
        </authorList>
    </citation>
    <scope>NUCLEOTIDE SEQUENCE [LARGE SCALE GENOMIC DNA]</scope>
    <source>
        <strain evidence="4">DC30,IBRC 10041,KCTC 4046</strain>
    </source>
</reference>
<evidence type="ECO:0000313" key="4">
    <source>
        <dbReference type="Proteomes" id="UP000199079"/>
    </source>
</evidence>
<keyword evidence="2" id="KW-0812">Transmembrane</keyword>
<dbReference type="Gene3D" id="2.60.120.380">
    <property type="match status" value="1"/>
</dbReference>
<organism evidence="3 4">
    <name type="scientific">Halopenitus persicus</name>
    <dbReference type="NCBI Taxonomy" id="1048396"/>
    <lineage>
        <taxon>Archaea</taxon>
        <taxon>Methanobacteriati</taxon>
        <taxon>Methanobacteriota</taxon>
        <taxon>Stenosarchaea group</taxon>
        <taxon>Halobacteria</taxon>
        <taxon>Halobacteriales</taxon>
        <taxon>Haloferacaceae</taxon>
        <taxon>Halopenitus</taxon>
    </lineage>
</organism>
<name>A0A1H3MGY9_9EURY</name>
<dbReference type="OrthoDB" id="206466at2157"/>
<dbReference type="AlphaFoldDB" id="A0A1H3MGY9"/>
<keyword evidence="4" id="KW-1185">Reference proteome</keyword>
<accession>A0A1H3MGY9</accession>
<dbReference type="EMBL" id="FNPC01000009">
    <property type="protein sequence ID" value="SDY75315.1"/>
    <property type="molecule type" value="Genomic_DNA"/>
</dbReference>
<feature type="compositionally biased region" description="Gly residues" evidence="1">
    <location>
        <begin position="251"/>
        <end position="262"/>
    </location>
</feature>
<feature type="transmembrane region" description="Helical" evidence="2">
    <location>
        <begin position="351"/>
        <end position="370"/>
    </location>
</feature>
<feature type="compositionally biased region" description="Polar residues" evidence="1">
    <location>
        <begin position="296"/>
        <end position="312"/>
    </location>
</feature>
<protein>
    <submittedName>
        <fullName evidence="3">Uncharacterized protein</fullName>
    </submittedName>
</protein>
<gene>
    <name evidence="3" type="ORF">SAMN05216564_10975</name>
</gene>